<sequence>MPKREFTRASRLKGLRKIRTSVSFHRPKTLKLARKPLYPRNALPKESVFDQYAVIKKPLNTEHAMKRLKTTTLLYSSVISVLPNPRSSVLSKSSMMLMLLRLTLLLPLRDSKRLTFV</sequence>
<keyword evidence="1" id="KW-0687">Ribonucleoprotein</keyword>
<comment type="caution">
    <text evidence="1">The sequence shown here is derived from an EMBL/GenBank/DDBJ whole genome shotgun (WGS) entry which is preliminary data.</text>
</comment>
<dbReference type="EMBL" id="QTSX02005178">
    <property type="protein sequence ID" value="KAJ9060496.1"/>
    <property type="molecule type" value="Genomic_DNA"/>
</dbReference>
<proteinExistence type="predicted"/>
<accession>A0ACC2SDQ4</accession>
<keyword evidence="2" id="KW-1185">Reference proteome</keyword>
<gene>
    <name evidence="1" type="primary">RPL25</name>
    <name evidence="1" type="ORF">DSO57_1030354</name>
</gene>
<evidence type="ECO:0000313" key="2">
    <source>
        <dbReference type="Proteomes" id="UP001165960"/>
    </source>
</evidence>
<organism evidence="1 2">
    <name type="scientific">Entomophthora muscae</name>
    <dbReference type="NCBI Taxonomy" id="34485"/>
    <lineage>
        <taxon>Eukaryota</taxon>
        <taxon>Fungi</taxon>
        <taxon>Fungi incertae sedis</taxon>
        <taxon>Zoopagomycota</taxon>
        <taxon>Entomophthoromycotina</taxon>
        <taxon>Entomophthoromycetes</taxon>
        <taxon>Entomophthorales</taxon>
        <taxon>Entomophthoraceae</taxon>
        <taxon>Entomophthora</taxon>
    </lineage>
</organism>
<protein>
    <submittedName>
        <fullName evidence="1">60S ribosomal protein L25, variant 2</fullName>
    </submittedName>
</protein>
<name>A0ACC2SDQ4_9FUNG</name>
<reference evidence="1" key="1">
    <citation type="submission" date="2022-04" db="EMBL/GenBank/DDBJ databases">
        <title>Genome of the entomopathogenic fungus Entomophthora muscae.</title>
        <authorList>
            <person name="Elya C."/>
            <person name="Lovett B.R."/>
            <person name="Lee E."/>
            <person name="Macias A.M."/>
            <person name="Hajek A.E."/>
            <person name="De Bivort B.L."/>
            <person name="Kasson M.T."/>
            <person name="De Fine Licht H.H."/>
            <person name="Stajich J.E."/>
        </authorList>
    </citation>
    <scope>NUCLEOTIDE SEQUENCE</scope>
    <source>
        <strain evidence="1">Berkeley</strain>
    </source>
</reference>
<keyword evidence="1" id="KW-0689">Ribosomal protein</keyword>
<evidence type="ECO:0000313" key="1">
    <source>
        <dbReference type="EMBL" id="KAJ9060496.1"/>
    </source>
</evidence>
<dbReference type="Proteomes" id="UP001165960">
    <property type="component" value="Unassembled WGS sequence"/>
</dbReference>